<protein>
    <recommendedName>
        <fullName evidence="4">5-formyltetrahydrofolate cyclo-ligase</fullName>
        <ecNumber evidence="4">6.3.3.2</ecNumber>
    </recommendedName>
</protein>
<dbReference type="PIRSF" id="PIRSF006806">
    <property type="entry name" value="FTHF_cligase"/>
    <property type="match status" value="1"/>
</dbReference>
<dbReference type="NCBIfam" id="TIGR02727">
    <property type="entry name" value="MTHFS_bact"/>
    <property type="match status" value="1"/>
</dbReference>
<dbReference type="SUPFAM" id="SSF100950">
    <property type="entry name" value="NagB/RpiA/CoA transferase-like"/>
    <property type="match status" value="1"/>
</dbReference>
<organism evidence="5 6">
    <name type="scientific">Meridianimarinicoccus marinus</name>
    <dbReference type="NCBI Taxonomy" id="3231483"/>
    <lineage>
        <taxon>Bacteria</taxon>
        <taxon>Pseudomonadati</taxon>
        <taxon>Pseudomonadota</taxon>
        <taxon>Alphaproteobacteria</taxon>
        <taxon>Rhodobacterales</taxon>
        <taxon>Paracoccaceae</taxon>
        <taxon>Meridianimarinicoccus</taxon>
    </lineage>
</organism>
<dbReference type="EMBL" id="JBFBVU010000006">
    <property type="protein sequence ID" value="MEV8466551.1"/>
    <property type="molecule type" value="Genomic_DNA"/>
</dbReference>
<keyword evidence="4" id="KW-0479">Metal-binding</keyword>
<evidence type="ECO:0000256" key="3">
    <source>
        <dbReference type="ARBA" id="ARBA00022840"/>
    </source>
</evidence>
<dbReference type="GO" id="GO:0030272">
    <property type="term" value="F:5-formyltetrahydrofolate cyclo-ligase activity"/>
    <property type="evidence" value="ECO:0007669"/>
    <property type="project" value="UniProtKB-EC"/>
</dbReference>
<dbReference type="PANTHER" id="PTHR23407:SF1">
    <property type="entry name" value="5-FORMYLTETRAHYDROFOLATE CYCLO-LIGASE"/>
    <property type="match status" value="1"/>
</dbReference>
<keyword evidence="2 4" id="KW-0547">Nucleotide-binding</keyword>
<proteinExistence type="inferred from homology"/>
<dbReference type="EC" id="6.3.3.2" evidence="4"/>
<keyword evidence="5" id="KW-0436">Ligase</keyword>
<keyword evidence="4" id="KW-0460">Magnesium</keyword>
<sequence length="184" mass="19653">MNAEAKAAARKAGFARRKAAHRQTDPAPALAALRAVLADHQGAILSGYMAIRTEIDPLPVMADWARTAPVAVPVILGKGQPLSFHRWTPEAEMIDGPFGARIPARPDPLVPEVLIVPLVAFSRSGARLGYGGGFYDRTLEGLRARGRVLAIGLAYAAQEDPDLPVDPVDQPLDLIVTEQGVIRP</sequence>
<dbReference type="Proteomes" id="UP001553161">
    <property type="component" value="Unassembled WGS sequence"/>
</dbReference>
<dbReference type="RefSeq" id="WP_366192348.1">
    <property type="nucleotide sequence ID" value="NZ_JBFBVU010000006.1"/>
</dbReference>
<dbReference type="Gene3D" id="3.40.50.10420">
    <property type="entry name" value="NagB/RpiA/CoA transferase-like"/>
    <property type="match status" value="1"/>
</dbReference>
<accession>A0ABV3L4Z0</accession>
<name>A0ABV3L4Z0_9RHOB</name>
<dbReference type="InterPro" id="IPR037171">
    <property type="entry name" value="NagB/RpiA_transferase-like"/>
</dbReference>
<evidence type="ECO:0000256" key="4">
    <source>
        <dbReference type="RuleBase" id="RU361279"/>
    </source>
</evidence>
<keyword evidence="3 4" id="KW-0067">ATP-binding</keyword>
<dbReference type="PANTHER" id="PTHR23407">
    <property type="entry name" value="ATPASE INHIBITOR/5-FORMYLTETRAHYDROFOLATE CYCLO-LIGASE"/>
    <property type="match status" value="1"/>
</dbReference>
<dbReference type="InterPro" id="IPR024185">
    <property type="entry name" value="FTHF_cligase-like_sf"/>
</dbReference>
<comment type="cofactor">
    <cofactor evidence="4">
        <name>Mg(2+)</name>
        <dbReference type="ChEBI" id="CHEBI:18420"/>
    </cofactor>
</comment>
<evidence type="ECO:0000313" key="5">
    <source>
        <dbReference type="EMBL" id="MEV8466551.1"/>
    </source>
</evidence>
<dbReference type="InterPro" id="IPR002698">
    <property type="entry name" value="FTHF_cligase"/>
</dbReference>
<evidence type="ECO:0000256" key="1">
    <source>
        <dbReference type="ARBA" id="ARBA00010638"/>
    </source>
</evidence>
<comment type="catalytic activity">
    <reaction evidence="4">
        <text>(6S)-5-formyl-5,6,7,8-tetrahydrofolate + ATP = (6R)-5,10-methenyltetrahydrofolate + ADP + phosphate</text>
        <dbReference type="Rhea" id="RHEA:10488"/>
        <dbReference type="ChEBI" id="CHEBI:30616"/>
        <dbReference type="ChEBI" id="CHEBI:43474"/>
        <dbReference type="ChEBI" id="CHEBI:57455"/>
        <dbReference type="ChEBI" id="CHEBI:57457"/>
        <dbReference type="ChEBI" id="CHEBI:456216"/>
        <dbReference type="EC" id="6.3.3.2"/>
    </reaction>
</comment>
<keyword evidence="6" id="KW-1185">Reference proteome</keyword>
<evidence type="ECO:0000256" key="2">
    <source>
        <dbReference type="ARBA" id="ARBA00022741"/>
    </source>
</evidence>
<comment type="similarity">
    <text evidence="1 4">Belongs to the 5-formyltetrahydrofolate cyclo-ligase family.</text>
</comment>
<evidence type="ECO:0000313" key="6">
    <source>
        <dbReference type="Proteomes" id="UP001553161"/>
    </source>
</evidence>
<gene>
    <name evidence="5" type="ORF">AB0T83_07115</name>
</gene>
<comment type="caution">
    <text evidence="5">The sequence shown here is derived from an EMBL/GenBank/DDBJ whole genome shotgun (WGS) entry which is preliminary data.</text>
</comment>
<reference evidence="5 6" key="1">
    <citation type="submission" date="2024-07" db="EMBL/GenBank/DDBJ databases">
        <authorList>
            <person name="Kang M."/>
        </authorList>
    </citation>
    <scope>NUCLEOTIDE SEQUENCE [LARGE SCALE GENOMIC DNA]</scope>
    <source>
        <strain evidence="5 6">DFM31</strain>
    </source>
</reference>
<dbReference type="Pfam" id="PF01812">
    <property type="entry name" value="5-FTHF_cyc-lig"/>
    <property type="match status" value="1"/>
</dbReference>